<dbReference type="SFLD" id="SFLDG01129">
    <property type="entry name" value="C1.5:_HAD__Beta-PGM__Phosphata"/>
    <property type="match status" value="1"/>
</dbReference>
<dbReference type="PANTHER" id="PTHR18901:SF44">
    <property type="entry name" value="OS01G0757900 PROTEIN"/>
    <property type="match status" value="1"/>
</dbReference>
<organism evidence="1 2">
    <name type="scientific">Nezara viridula</name>
    <name type="common">Southern green stink bug</name>
    <name type="synonym">Cimex viridulus</name>
    <dbReference type="NCBI Taxonomy" id="85310"/>
    <lineage>
        <taxon>Eukaryota</taxon>
        <taxon>Metazoa</taxon>
        <taxon>Ecdysozoa</taxon>
        <taxon>Arthropoda</taxon>
        <taxon>Hexapoda</taxon>
        <taxon>Insecta</taxon>
        <taxon>Pterygota</taxon>
        <taxon>Neoptera</taxon>
        <taxon>Paraneoptera</taxon>
        <taxon>Hemiptera</taxon>
        <taxon>Heteroptera</taxon>
        <taxon>Panheteroptera</taxon>
        <taxon>Pentatomomorpha</taxon>
        <taxon>Pentatomoidea</taxon>
        <taxon>Pentatomidae</taxon>
        <taxon>Pentatominae</taxon>
        <taxon>Nezara</taxon>
    </lineage>
</organism>
<dbReference type="AlphaFoldDB" id="A0A9P0HRW2"/>
<dbReference type="InterPro" id="IPR023198">
    <property type="entry name" value="PGP-like_dom2"/>
</dbReference>
<accession>A0A9P0HRW2</accession>
<evidence type="ECO:0000313" key="1">
    <source>
        <dbReference type="EMBL" id="CAH1407924.1"/>
    </source>
</evidence>
<protein>
    <submittedName>
        <fullName evidence="1">Uncharacterized protein</fullName>
    </submittedName>
</protein>
<dbReference type="Gene3D" id="3.40.50.1000">
    <property type="entry name" value="HAD superfamily/HAD-like"/>
    <property type="match status" value="1"/>
</dbReference>
<dbReference type="OrthoDB" id="40579at2759"/>
<dbReference type="GO" id="GO:0043136">
    <property type="term" value="F:sn-glycerol 3-phosphatase activity"/>
    <property type="evidence" value="ECO:0007669"/>
    <property type="project" value="TreeGrafter"/>
</dbReference>
<reference evidence="1" key="1">
    <citation type="submission" date="2022-01" db="EMBL/GenBank/DDBJ databases">
        <authorList>
            <person name="King R."/>
        </authorList>
    </citation>
    <scope>NUCLEOTIDE SEQUENCE</scope>
</reference>
<dbReference type="Gene3D" id="1.10.150.240">
    <property type="entry name" value="Putative phosphatase, domain 2"/>
    <property type="match status" value="1"/>
</dbReference>
<dbReference type="InterPro" id="IPR036412">
    <property type="entry name" value="HAD-like_sf"/>
</dbReference>
<proteinExistence type="predicted"/>
<dbReference type="SFLD" id="SFLDS00003">
    <property type="entry name" value="Haloacid_Dehalogenase"/>
    <property type="match status" value="1"/>
</dbReference>
<keyword evidence="2" id="KW-1185">Reference proteome</keyword>
<dbReference type="Pfam" id="PF13419">
    <property type="entry name" value="HAD_2"/>
    <property type="match status" value="1"/>
</dbReference>
<gene>
    <name evidence="1" type="ORF">NEZAVI_LOCUS15545</name>
</gene>
<dbReference type="InterPro" id="IPR041492">
    <property type="entry name" value="HAD_2"/>
</dbReference>
<name>A0A9P0HRW2_NEZVI</name>
<dbReference type="SUPFAM" id="SSF56784">
    <property type="entry name" value="HAD-like"/>
    <property type="match status" value="1"/>
</dbReference>
<dbReference type="InterPro" id="IPR023214">
    <property type="entry name" value="HAD_sf"/>
</dbReference>
<dbReference type="Proteomes" id="UP001152798">
    <property type="component" value="Chromosome 7"/>
</dbReference>
<sequence>MALRRLFITIRHSSNSPPWKKNDCHLPECDTSPMPDVEQKKEGCFSSYSKDTKPISHAIIDLDGVILDAIKYNISSHEDYLMKWKKYLKLKTRYEIMSMRNQDAGKIVTQEYMMPFNEKVYAHGVWQYQRERYHKARLIKGVDDFIYYLVQNRIPLALISSSNAKGFKILYDRLKKYGLDNCFCHYVHGDQVNEGKPSREMLCKAAKMFFGGPDDYSKYLVIDSGVCGAIAAKEAGMQSVLITDQCIPKDLVNIATLTLFSIKDLDPQDFSLPPIKKNIKRRN</sequence>
<dbReference type="EMBL" id="OV725083">
    <property type="protein sequence ID" value="CAH1407924.1"/>
    <property type="molecule type" value="Genomic_DNA"/>
</dbReference>
<dbReference type="PANTHER" id="PTHR18901">
    <property type="entry name" value="2-DEOXYGLUCOSE-6-PHOSPHATE PHOSPHATASE 2"/>
    <property type="match status" value="1"/>
</dbReference>
<dbReference type="GO" id="GO:0006114">
    <property type="term" value="P:glycerol biosynthetic process"/>
    <property type="evidence" value="ECO:0007669"/>
    <property type="project" value="TreeGrafter"/>
</dbReference>
<evidence type="ECO:0000313" key="2">
    <source>
        <dbReference type="Proteomes" id="UP001152798"/>
    </source>
</evidence>